<feature type="region of interest" description="Disordered" evidence="6">
    <location>
        <begin position="358"/>
        <end position="459"/>
    </location>
</feature>
<accession>A0A090ADU2</accession>
<feature type="compositionally biased region" description="Low complexity" evidence="6">
    <location>
        <begin position="902"/>
        <end position="931"/>
    </location>
</feature>
<evidence type="ECO:0000256" key="6">
    <source>
        <dbReference type="SAM" id="MobiDB-lite"/>
    </source>
</evidence>
<evidence type="ECO:0000256" key="4">
    <source>
        <dbReference type="ARBA" id="ARBA00023069"/>
    </source>
</evidence>
<sequence length="1936" mass="204768">MPVEKFSPQLLAKPLIPESFYNNSIYSSNPLEIVIIDQQIKDYPQLIAQISPGKTIILLDPNQDGIKQITPILSRLKNIQAVHIFSHAAAGHLQLGSAWLSPATLPNYQADLAQWFASTSVKSHRPDLLFYGCQFSGDPVGQQLIQRVSELTGADVAASRDLTGYAPLGGDWDLEFTTGTIEATLPFAKTIEPSYQGVLALIEVTTPIDENDGIGVGTGTSLREAIIEANQNMDSEDTIQLQNGLTYSLNQLILPDENDAKQGDLDINNGTITIVVKDNGIATIDGNKTDRIFHLRNSANLTLSNLIITNGKVQGSSGSNGSMTGAGGGGGGGAGLGGAIFHEGAGILTVKDSTFSDNQAIGGQGGPGFSKGGDFNGTGGNGGGNNGGIGGGPGMPGTPGGFGSGGGGGGGASNMGGAGGPGGFGGGGGGGGGQTQGNDGGLGGPSSFGGGKGGQAKLSDAAGGGGGAGLGGAIFVKQGQLTLEGKILFENNSTLGGNGGKGARAALLEDDGQSGQGKGGAFFLNTGSIFNLTATVDYNNNSASDDTITSTDNDDIYNQSTPEVVLLNDSVEVPDEAVDVDLGNTPLNTDLIKIFTIKNIGGASLILTDPPSVTGIGFSLKNSFGKTFLSPGAITTFQVKLDASQAGNFTGDISFANNDSNENPYNFSIKSMVTTPKLEVLESTIPISNPSDPIDFGFTIVGTPVIKTFQIKNTGTADLTLKLPINLNGTGFSLASPFGATTLLPGETTTFEIQLDALTGGDFNGKVTFSHNDTNNSPFTFAIQGTVMVGAQYASTPALSSTLSFGGTPVGTAKTLTLDIKERGDSPLEVYFGKISGEQANEFAVISNSFPMTIEDGAPAQTVTLQCTPSQAGQRTAVLELNSNDRDHTVITYPLKCQGISPVDPNTPVDPTVPSNPSNPTDPSNPVDPSTPLMPRYSSTPAPNHSITMGSSLINQPRTQTLQIQEQGNTTLKVNFVAITGSHAQEFSLLNTSFPLMIFDGDLPPAITIQCLPAAEGERTAFLELSSNDPNYPTITYPLTCLGKTLPTASYASTPSPGETIAVGQTPVGVPVSYTGFIAEQGDADLQVDLVGITGIHAKDFSITNPIFPIKINNGSAKQSITVQCLPSAPGTRTAQLELQTNDPDNSSLTYPLTCQGTSAANQAGYSTTLANNTLDFGQALLGAAVTQSFDIIATGHGDLAVKLVEIEGEAAHDFTIISPTFPLIMTANGTAQTLTFQCIPTKTGLRTARLQLQSSDPLNALLTYTLTCQGVADTAIYSSIPPPSQGIDLGSTAMGQAVTTELQIVNQSNKTLEVLTSQLIGTQAASFTLTQGAAPFLLAKGSSVHHLEIQCLPHDVGSQTAQLLLTTNDPKHSTVTYSLTCTSLAPVNHPPVNISLSQSHVAEDAPGGTLIGEFTTVDPGDQSHYYTLLDNAGGLFVIQGEQLYLSPMAQLDFETIPHYHITVRSTNSAGLFLDKTLLIQIDDVYEAQFLGKMSNADNTQVGKRLSIDAPELIKMTGYLRPSLKHIGQLADIIMTYHWTPDSGGQTSTFPITIASQQRLQPDMEISLFEGYFIGLTGQFAISLGYQLQQHELISAPILNLEVRPNRLPTDIELSNQTVVEFSPTNTLVGAFTTTDLDNQDQFDYGLIENPGEYFKVVGNELRVNYPLPSIKTKALYPITVRSVDKSGGYLEKQFVIQVTDAKTQPREIHLTHQTVFENSLEGTIVGRLWTIDPEPSQYSYELIDNAQGRFKLVGDLLLVAETRLLDYETQSRHTITVRARKLKDASYLTATFTIELLNKIDVQVWGEVQTTRRAQVLDPTNLPAADDVMVKIHLVPEQTHQGKPAELISVAVWKPLIDGETRMYRRADKRWIPWNGDFTNLLSNQSLTLNSHNELTIWQGQLTYLSNSEVELLVGYQLATGEVVYSTVPFIIRVH</sequence>
<dbReference type="STRING" id="40754.THII_1791"/>
<dbReference type="InterPro" id="IPR002126">
    <property type="entry name" value="Cadherin-like_dom"/>
</dbReference>
<dbReference type="GO" id="GO:0007156">
    <property type="term" value="P:homophilic cell adhesion via plasma membrane adhesion molecules"/>
    <property type="evidence" value="ECO:0007669"/>
    <property type="project" value="InterPro"/>
</dbReference>
<evidence type="ECO:0000256" key="3">
    <source>
        <dbReference type="ARBA" id="ARBA00022490"/>
    </source>
</evidence>
<name>A0A090ADU2_9GAMM</name>
<dbReference type="HOGENOM" id="CLU_235087_0_0_6"/>
<evidence type="ECO:0000256" key="2">
    <source>
        <dbReference type="ARBA" id="ARBA00004496"/>
    </source>
</evidence>
<dbReference type="Pfam" id="PF22544">
    <property type="entry name" value="HYDIN_VesB_CFA65-like_Ig"/>
    <property type="match status" value="1"/>
</dbReference>
<dbReference type="PROSITE" id="PS50268">
    <property type="entry name" value="CADHERIN_2"/>
    <property type="match status" value="1"/>
</dbReference>
<dbReference type="GO" id="GO:0016020">
    <property type="term" value="C:membrane"/>
    <property type="evidence" value="ECO:0007669"/>
    <property type="project" value="InterPro"/>
</dbReference>
<dbReference type="InterPro" id="IPR025592">
    <property type="entry name" value="DUF4347"/>
</dbReference>
<keyword evidence="3" id="KW-0963">Cytoplasm</keyword>
<dbReference type="CDD" id="cd11304">
    <property type="entry name" value="Cadherin_repeat"/>
    <property type="match status" value="2"/>
</dbReference>
<gene>
    <name evidence="8" type="ORF">THII_1791</name>
</gene>
<protein>
    <recommendedName>
        <fullName evidence="7">Cadherin domain-containing protein</fullName>
    </recommendedName>
</protein>
<comment type="subcellular location">
    <subcellularLocation>
        <location evidence="1">Cell projection</location>
        <location evidence="1">Cilium</location>
    </subcellularLocation>
    <subcellularLocation>
        <location evidence="2">Cytoplasm</location>
    </subcellularLocation>
</comment>
<keyword evidence="5" id="KW-0966">Cell projection</keyword>
<dbReference type="PANTHER" id="PTHR37833">
    <property type="entry name" value="LIPOPROTEIN-RELATED"/>
    <property type="match status" value="1"/>
</dbReference>
<feature type="domain" description="Cadherin" evidence="7">
    <location>
        <begin position="1394"/>
        <end position="1513"/>
    </location>
</feature>
<dbReference type="KEGG" id="tig:THII_1791"/>
<dbReference type="InterPro" id="IPR015919">
    <property type="entry name" value="Cadherin-like_sf"/>
</dbReference>
<dbReference type="GO" id="GO:0005737">
    <property type="term" value="C:cytoplasm"/>
    <property type="evidence" value="ECO:0007669"/>
    <property type="project" value="UniProtKB-SubCell"/>
</dbReference>
<dbReference type="EMBL" id="AP014633">
    <property type="protein sequence ID" value="BAP56088.1"/>
    <property type="molecule type" value="Genomic_DNA"/>
</dbReference>
<dbReference type="InterPro" id="IPR013783">
    <property type="entry name" value="Ig-like_fold"/>
</dbReference>
<dbReference type="SUPFAM" id="SSF49313">
    <property type="entry name" value="Cadherin-like"/>
    <property type="match status" value="2"/>
</dbReference>
<evidence type="ECO:0000256" key="1">
    <source>
        <dbReference type="ARBA" id="ARBA00004138"/>
    </source>
</evidence>
<reference evidence="8 9" key="1">
    <citation type="journal article" date="2014" name="ISME J.">
        <title>Ecophysiology of Thioploca ingrica as revealed by the complete genome sequence supplemented with proteomic evidence.</title>
        <authorList>
            <person name="Kojima H."/>
            <person name="Ogura Y."/>
            <person name="Yamamoto N."/>
            <person name="Togashi T."/>
            <person name="Mori H."/>
            <person name="Watanabe T."/>
            <person name="Nemoto F."/>
            <person name="Kurokawa K."/>
            <person name="Hayashi T."/>
            <person name="Fukui M."/>
        </authorList>
    </citation>
    <scope>NUCLEOTIDE SEQUENCE [LARGE SCALE GENOMIC DNA]</scope>
</reference>
<evidence type="ECO:0000313" key="8">
    <source>
        <dbReference type="EMBL" id="BAP56088.1"/>
    </source>
</evidence>
<dbReference type="NCBIfam" id="NF012200">
    <property type="entry name" value="choice_anch_D"/>
    <property type="match status" value="7"/>
</dbReference>
<dbReference type="GO" id="GO:0005509">
    <property type="term" value="F:calcium ion binding"/>
    <property type="evidence" value="ECO:0007669"/>
    <property type="project" value="InterPro"/>
</dbReference>
<keyword evidence="4" id="KW-0969">Cilium</keyword>
<evidence type="ECO:0000256" key="5">
    <source>
        <dbReference type="ARBA" id="ARBA00023273"/>
    </source>
</evidence>
<evidence type="ECO:0000313" key="9">
    <source>
        <dbReference type="Proteomes" id="UP000031623"/>
    </source>
</evidence>
<dbReference type="Gene3D" id="2.60.40.60">
    <property type="entry name" value="Cadherins"/>
    <property type="match status" value="2"/>
</dbReference>
<organism evidence="8 9">
    <name type="scientific">Thioploca ingrica</name>
    <dbReference type="NCBI Taxonomy" id="40754"/>
    <lineage>
        <taxon>Bacteria</taxon>
        <taxon>Pseudomonadati</taxon>
        <taxon>Pseudomonadota</taxon>
        <taxon>Gammaproteobacteria</taxon>
        <taxon>Thiotrichales</taxon>
        <taxon>Thiotrichaceae</taxon>
        <taxon>Thioploca</taxon>
    </lineage>
</organism>
<dbReference type="PANTHER" id="PTHR37833:SF1">
    <property type="entry name" value="SIGNAL PEPTIDE PROTEIN"/>
    <property type="match status" value="1"/>
</dbReference>
<dbReference type="Gene3D" id="2.60.40.10">
    <property type="entry name" value="Immunoglobulins"/>
    <property type="match status" value="7"/>
</dbReference>
<proteinExistence type="predicted"/>
<keyword evidence="9" id="KW-1185">Reference proteome</keyword>
<dbReference type="Proteomes" id="UP000031623">
    <property type="component" value="Chromosome"/>
</dbReference>
<feature type="compositionally biased region" description="Gly residues" evidence="6">
    <location>
        <begin position="362"/>
        <end position="454"/>
    </location>
</feature>
<dbReference type="Pfam" id="PF14252">
    <property type="entry name" value="DUF4347"/>
    <property type="match status" value="1"/>
</dbReference>
<feature type="region of interest" description="Disordered" evidence="6">
    <location>
        <begin position="900"/>
        <end position="939"/>
    </location>
</feature>
<dbReference type="InterPro" id="IPR053879">
    <property type="entry name" value="HYDIN_VesB_CFA65-like_Ig"/>
</dbReference>
<evidence type="ECO:0000259" key="7">
    <source>
        <dbReference type="PROSITE" id="PS50268"/>
    </source>
</evidence>